<dbReference type="SMART" id="SM00091">
    <property type="entry name" value="PAS"/>
    <property type="match status" value="2"/>
</dbReference>
<protein>
    <submittedName>
        <fullName evidence="5">PAS domain S-box-containing protein/diguanylate cyclase (GGDEF) domain-containing protein</fullName>
    </submittedName>
</protein>
<dbReference type="FunFam" id="3.30.70.270:FF:000001">
    <property type="entry name" value="Diguanylate cyclase domain protein"/>
    <property type="match status" value="1"/>
</dbReference>
<evidence type="ECO:0000256" key="1">
    <source>
        <dbReference type="ARBA" id="ARBA00001946"/>
    </source>
</evidence>
<feature type="domain" description="PAC" evidence="3">
    <location>
        <begin position="200"/>
        <end position="253"/>
    </location>
</feature>
<comment type="cofactor">
    <cofactor evidence="1">
        <name>Mg(2+)</name>
        <dbReference type="ChEBI" id="CHEBI:18420"/>
    </cofactor>
</comment>
<reference evidence="6" key="1">
    <citation type="submission" date="2016-10" db="EMBL/GenBank/DDBJ databases">
        <authorList>
            <person name="Varghese N."/>
            <person name="Submissions S."/>
        </authorList>
    </citation>
    <scope>NUCLEOTIDE SEQUENCE [LARGE SCALE GENOMIC DNA]</scope>
    <source>
        <strain evidence="6">DSM 11526</strain>
    </source>
</reference>
<dbReference type="SUPFAM" id="SSF55785">
    <property type="entry name" value="PYP-like sensor domain (PAS domain)"/>
    <property type="match status" value="2"/>
</dbReference>
<dbReference type="NCBIfam" id="TIGR00229">
    <property type="entry name" value="sensory_box"/>
    <property type="match status" value="2"/>
</dbReference>
<dbReference type="Gene3D" id="3.30.450.20">
    <property type="entry name" value="PAS domain"/>
    <property type="match status" value="2"/>
</dbReference>
<dbReference type="EMBL" id="FNRJ01000010">
    <property type="protein sequence ID" value="SEA94170.1"/>
    <property type="molecule type" value="Genomic_DNA"/>
</dbReference>
<dbReference type="PANTHER" id="PTHR46663:SF4">
    <property type="entry name" value="DIGUANYLATE CYCLASE DGCT-RELATED"/>
    <property type="match status" value="1"/>
</dbReference>
<dbReference type="InterPro" id="IPR043128">
    <property type="entry name" value="Rev_trsase/Diguanyl_cyclase"/>
</dbReference>
<dbReference type="Pfam" id="PF08447">
    <property type="entry name" value="PAS_3"/>
    <property type="match status" value="1"/>
</dbReference>
<dbReference type="InterPro" id="IPR000700">
    <property type="entry name" value="PAS-assoc_C"/>
</dbReference>
<dbReference type="Proteomes" id="UP000242469">
    <property type="component" value="Unassembled WGS sequence"/>
</dbReference>
<keyword evidence="6" id="KW-1185">Reference proteome</keyword>
<accession>A0A1H4FBA6</accession>
<dbReference type="SMART" id="SM00086">
    <property type="entry name" value="PAC"/>
    <property type="match status" value="2"/>
</dbReference>
<dbReference type="InterPro" id="IPR029787">
    <property type="entry name" value="Nucleotide_cyclase"/>
</dbReference>
<dbReference type="CDD" id="cd00130">
    <property type="entry name" value="PAS"/>
    <property type="match status" value="2"/>
</dbReference>
<dbReference type="GO" id="GO:0003824">
    <property type="term" value="F:catalytic activity"/>
    <property type="evidence" value="ECO:0007669"/>
    <property type="project" value="UniProtKB-ARBA"/>
</dbReference>
<dbReference type="InterPro" id="IPR001610">
    <property type="entry name" value="PAC"/>
</dbReference>
<dbReference type="OrthoDB" id="9776960at2"/>
<dbReference type="InterPro" id="IPR035965">
    <property type="entry name" value="PAS-like_dom_sf"/>
</dbReference>
<evidence type="ECO:0000259" key="3">
    <source>
        <dbReference type="PROSITE" id="PS50113"/>
    </source>
</evidence>
<feature type="domain" description="PAS" evidence="2">
    <location>
        <begin position="132"/>
        <end position="196"/>
    </location>
</feature>
<dbReference type="InterPro" id="IPR052163">
    <property type="entry name" value="DGC-Regulatory_Protein"/>
</dbReference>
<dbReference type="InterPro" id="IPR000160">
    <property type="entry name" value="GGDEF_dom"/>
</dbReference>
<gene>
    <name evidence="5" type="ORF">SAMN02745729_110123</name>
</gene>
<dbReference type="SMART" id="SM00267">
    <property type="entry name" value="GGDEF"/>
    <property type="match status" value="1"/>
</dbReference>
<dbReference type="STRING" id="1122198.SAMN02745729_110123"/>
<organism evidence="5 6">
    <name type="scientific">Marinobacterium iners DSM 11526</name>
    <dbReference type="NCBI Taxonomy" id="1122198"/>
    <lineage>
        <taxon>Bacteria</taxon>
        <taxon>Pseudomonadati</taxon>
        <taxon>Pseudomonadota</taxon>
        <taxon>Gammaproteobacteria</taxon>
        <taxon>Oceanospirillales</taxon>
        <taxon>Oceanospirillaceae</taxon>
        <taxon>Marinobacterium</taxon>
    </lineage>
</organism>
<evidence type="ECO:0000313" key="5">
    <source>
        <dbReference type="EMBL" id="SEA94170.1"/>
    </source>
</evidence>
<dbReference type="InterPro" id="IPR013655">
    <property type="entry name" value="PAS_fold_3"/>
</dbReference>
<dbReference type="CDD" id="cd01949">
    <property type="entry name" value="GGDEF"/>
    <property type="match status" value="1"/>
</dbReference>
<dbReference type="AlphaFoldDB" id="A0A1H4FBA6"/>
<dbReference type="RefSeq" id="WP_091827017.1">
    <property type="nucleotide sequence ID" value="NZ_FNRJ01000010.1"/>
</dbReference>
<evidence type="ECO:0000313" key="6">
    <source>
        <dbReference type="Proteomes" id="UP000242469"/>
    </source>
</evidence>
<dbReference type="Pfam" id="PF13426">
    <property type="entry name" value="PAS_9"/>
    <property type="match status" value="1"/>
</dbReference>
<proteinExistence type="predicted"/>
<evidence type="ECO:0000259" key="2">
    <source>
        <dbReference type="PROSITE" id="PS50112"/>
    </source>
</evidence>
<dbReference type="PROSITE" id="PS50887">
    <property type="entry name" value="GGDEF"/>
    <property type="match status" value="1"/>
</dbReference>
<dbReference type="Gene3D" id="3.30.70.270">
    <property type="match status" value="1"/>
</dbReference>
<dbReference type="PANTHER" id="PTHR46663">
    <property type="entry name" value="DIGUANYLATE CYCLASE DGCT-RELATED"/>
    <property type="match status" value="1"/>
</dbReference>
<sequence>MDLAQLYEHLPDAVYIVDSETSEIIGCNRAACTDLGYSREQVLGHSVLTLQRDVTGMDHWHKIVASAREHGSFVFIGHHICSDGYELPVEIRVSIDQVDGREVFISVARDISKRMQQFCLVQQAPQNVWQGLHDVADGVWDWQVDSGQLYFSPNLKRLLGYGPDEMQPRLESWKSNIHPEDAPLVLSILEEHLQGRRHLFEAEYRLKNRNGHYLWVRDCGQVRERDEQGKPVRVIGMVFNLTDLKMQELELQKQADYDVLTGLFNRRRGEGLAEQQIALMRRQRRPLGLALVDLDDFKQINDLHGHLAGDQVLQHVAAYIDEFTRRSDVLFRWGGEEFVLVCPDTDADGMKSLMQKLCHGIARVSLPDALKTLDLTASIGVSLYPRDATSLVDLVARADSALYAAKHGGKNQVVLYDDPRCCEGCSANVR</sequence>
<name>A0A1H4FBA6_9GAMM</name>
<dbReference type="Pfam" id="PF00990">
    <property type="entry name" value="GGDEF"/>
    <property type="match status" value="1"/>
</dbReference>
<dbReference type="SUPFAM" id="SSF55073">
    <property type="entry name" value="Nucleotide cyclase"/>
    <property type="match status" value="1"/>
</dbReference>
<feature type="domain" description="PAS" evidence="2">
    <location>
        <begin position="1"/>
        <end position="48"/>
    </location>
</feature>
<feature type="domain" description="GGDEF" evidence="4">
    <location>
        <begin position="285"/>
        <end position="418"/>
    </location>
</feature>
<dbReference type="PROSITE" id="PS50113">
    <property type="entry name" value="PAC"/>
    <property type="match status" value="1"/>
</dbReference>
<dbReference type="InterPro" id="IPR000014">
    <property type="entry name" value="PAS"/>
</dbReference>
<dbReference type="PROSITE" id="PS50112">
    <property type="entry name" value="PAS"/>
    <property type="match status" value="2"/>
</dbReference>
<dbReference type="NCBIfam" id="TIGR00254">
    <property type="entry name" value="GGDEF"/>
    <property type="match status" value="1"/>
</dbReference>
<evidence type="ECO:0000259" key="4">
    <source>
        <dbReference type="PROSITE" id="PS50887"/>
    </source>
</evidence>